<protein>
    <submittedName>
        <fullName evidence="1">Uncharacterized protein</fullName>
    </submittedName>
</protein>
<keyword evidence="2" id="KW-1185">Reference proteome</keyword>
<evidence type="ECO:0000313" key="1">
    <source>
        <dbReference type="EMBL" id="MBP0462408.1"/>
    </source>
</evidence>
<name>A0ABS4AM23_9PROT</name>
<proteinExistence type="predicted"/>
<organism evidence="1 2">
    <name type="scientific">Roseomonas nitratireducens</name>
    <dbReference type="NCBI Taxonomy" id="2820810"/>
    <lineage>
        <taxon>Bacteria</taxon>
        <taxon>Pseudomonadati</taxon>
        <taxon>Pseudomonadota</taxon>
        <taxon>Alphaproteobacteria</taxon>
        <taxon>Acetobacterales</taxon>
        <taxon>Roseomonadaceae</taxon>
        <taxon>Roseomonas</taxon>
    </lineage>
</organism>
<sequence length="103" mass="11103">MDARAQDRQPDLFAVADAAEVATLPADPDDRDLLDLARRDLDAMLALARGAARLPWADYTQAAVAELRFDGLAGHLPEAEGAALRAAFAAELDRLYALETEPE</sequence>
<dbReference type="Proteomes" id="UP000680815">
    <property type="component" value="Unassembled WGS sequence"/>
</dbReference>
<dbReference type="EMBL" id="JAGIYZ010000001">
    <property type="protein sequence ID" value="MBP0462408.1"/>
    <property type="molecule type" value="Genomic_DNA"/>
</dbReference>
<dbReference type="RefSeq" id="WP_209349783.1">
    <property type="nucleotide sequence ID" value="NZ_JAGIYZ010000001.1"/>
</dbReference>
<comment type="caution">
    <text evidence="1">The sequence shown here is derived from an EMBL/GenBank/DDBJ whole genome shotgun (WGS) entry which is preliminary data.</text>
</comment>
<gene>
    <name evidence="1" type="ORF">J5Y09_00665</name>
</gene>
<accession>A0ABS4AM23</accession>
<reference evidence="1 2" key="1">
    <citation type="submission" date="2021-03" db="EMBL/GenBank/DDBJ databases">
        <authorList>
            <person name="So Y."/>
        </authorList>
    </citation>
    <scope>NUCLEOTIDE SEQUENCE [LARGE SCALE GENOMIC DNA]</scope>
    <source>
        <strain evidence="1 2">PWR1</strain>
    </source>
</reference>
<evidence type="ECO:0000313" key="2">
    <source>
        <dbReference type="Proteomes" id="UP000680815"/>
    </source>
</evidence>